<comment type="caution">
    <text evidence="2">The sequence shown here is derived from an EMBL/GenBank/DDBJ whole genome shotgun (WGS) entry which is preliminary data.</text>
</comment>
<gene>
    <name evidence="2" type="ORF">CPELLU_LOCUS107</name>
</gene>
<dbReference type="EMBL" id="CAJVQA010000019">
    <property type="protein sequence ID" value="CAG8450331.1"/>
    <property type="molecule type" value="Genomic_DNA"/>
</dbReference>
<proteinExistence type="predicted"/>
<accession>A0A9N8VEH1</accession>
<evidence type="ECO:0000313" key="3">
    <source>
        <dbReference type="Proteomes" id="UP000789759"/>
    </source>
</evidence>
<evidence type="ECO:0000313" key="2">
    <source>
        <dbReference type="EMBL" id="CAG8450331.1"/>
    </source>
</evidence>
<dbReference type="OrthoDB" id="10545533at2759"/>
<reference evidence="2" key="1">
    <citation type="submission" date="2021-06" db="EMBL/GenBank/DDBJ databases">
        <authorList>
            <person name="Kallberg Y."/>
            <person name="Tangrot J."/>
            <person name="Rosling A."/>
        </authorList>
    </citation>
    <scope>NUCLEOTIDE SEQUENCE</scope>
    <source>
        <strain evidence="2">FL966</strain>
    </source>
</reference>
<evidence type="ECO:0000256" key="1">
    <source>
        <dbReference type="SAM" id="MobiDB-lite"/>
    </source>
</evidence>
<keyword evidence="3" id="KW-1185">Reference proteome</keyword>
<dbReference type="Proteomes" id="UP000789759">
    <property type="component" value="Unassembled WGS sequence"/>
</dbReference>
<name>A0A9N8VEH1_9GLOM</name>
<organism evidence="2 3">
    <name type="scientific">Cetraspora pellucida</name>
    <dbReference type="NCBI Taxonomy" id="1433469"/>
    <lineage>
        <taxon>Eukaryota</taxon>
        <taxon>Fungi</taxon>
        <taxon>Fungi incertae sedis</taxon>
        <taxon>Mucoromycota</taxon>
        <taxon>Glomeromycotina</taxon>
        <taxon>Glomeromycetes</taxon>
        <taxon>Diversisporales</taxon>
        <taxon>Gigasporaceae</taxon>
        <taxon>Cetraspora</taxon>
    </lineage>
</organism>
<feature type="compositionally biased region" description="Acidic residues" evidence="1">
    <location>
        <begin position="180"/>
        <end position="189"/>
    </location>
</feature>
<feature type="region of interest" description="Disordered" evidence="1">
    <location>
        <begin position="171"/>
        <end position="194"/>
    </location>
</feature>
<dbReference type="AlphaFoldDB" id="A0A9N8VEH1"/>
<protein>
    <submittedName>
        <fullName evidence="2">14743_t:CDS:1</fullName>
    </submittedName>
</protein>
<sequence>MGYLRGCMRGKTLEWFDEEITTKQNWELANLLNNTGQANIVALGNAIVKLRAVKGRQADYKSEELRKKFLNALPLSWLEKAEDITVTQKAQVPASQIVEQVRQPRGPPLSLQSEEDLKNYYIAEYLKELDLLNKNNLDSAYSIDKIENAINEDKDVVNQLTNQLQKPFTPINFQNTLPDLDNEEEGYDEENNRKTYVIPTYSKALVAKDLPKEEQESSS</sequence>